<dbReference type="EMBL" id="OX597827">
    <property type="protein sequence ID" value="CAI9732753.1"/>
    <property type="molecule type" value="Genomic_DNA"/>
</dbReference>
<sequence>MHLNNAVTPRDFTTNTPSDTLNAFDGAVLYSRSSTSPNGSIYAPVCGSPWYRSPSTEYFHLCNFQNTLKLI</sequence>
<accession>A0AA36BE62</accession>
<reference evidence="1" key="1">
    <citation type="submission" date="2023-08" db="EMBL/GenBank/DDBJ databases">
        <authorList>
            <person name="Alioto T."/>
            <person name="Alioto T."/>
            <person name="Gomez Garrido J."/>
        </authorList>
    </citation>
    <scope>NUCLEOTIDE SEQUENCE</scope>
</reference>
<name>A0AA36BE62_OCTVU</name>
<gene>
    <name evidence="1" type="ORF">OCTVUL_1B005088</name>
</gene>
<evidence type="ECO:0000313" key="1">
    <source>
        <dbReference type="EMBL" id="CAI9732753.1"/>
    </source>
</evidence>
<organism evidence="1 2">
    <name type="scientific">Octopus vulgaris</name>
    <name type="common">Common octopus</name>
    <dbReference type="NCBI Taxonomy" id="6645"/>
    <lineage>
        <taxon>Eukaryota</taxon>
        <taxon>Metazoa</taxon>
        <taxon>Spiralia</taxon>
        <taxon>Lophotrochozoa</taxon>
        <taxon>Mollusca</taxon>
        <taxon>Cephalopoda</taxon>
        <taxon>Coleoidea</taxon>
        <taxon>Octopodiformes</taxon>
        <taxon>Octopoda</taxon>
        <taxon>Incirrata</taxon>
        <taxon>Octopodidae</taxon>
        <taxon>Octopus</taxon>
    </lineage>
</organism>
<protein>
    <submittedName>
        <fullName evidence="1">Uncharacterized protein</fullName>
    </submittedName>
</protein>
<dbReference type="Proteomes" id="UP001162480">
    <property type="component" value="Chromosome 14"/>
</dbReference>
<proteinExistence type="predicted"/>
<evidence type="ECO:0000313" key="2">
    <source>
        <dbReference type="Proteomes" id="UP001162480"/>
    </source>
</evidence>
<dbReference type="AlphaFoldDB" id="A0AA36BE62"/>
<keyword evidence="2" id="KW-1185">Reference proteome</keyword>